<organism evidence="1">
    <name type="scientific">Anguilla anguilla</name>
    <name type="common">European freshwater eel</name>
    <name type="synonym">Muraena anguilla</name>
    <dbReference type="NCBI Taxonomy" id="7936"/>
    <lineage>
        <taxon>Eukaryota</taxon>
        <taxon>Metazoa</taxon>
        <taxon>Chordata</taxon>
        <taxon>Craniata</taxon>
        <taxon>Vertebrata</taxon>
        <taxon>Euteleostomi</taxon>
        <taxon>Actinopterygii</taxon>
        <taxon>Neopterygii</taxon>
        <taxon>Teleostei</taxon>
        <taxon>Anguilliformes</taxon>
        <taxon>Anguillidae</taxon>
        <taxon>Anguilla</taxon>
    </lineage>
</organism>
<proteinExistence type="predicted"/>
<protein>
    <submittedName>
        <fullName evidence="1">Uncharacterized protein</fullName>
    </submittedName>
</protein>
<dbReference type="AlphaFoldDB" id="A0A0E9R3I6"/>
<accession>A0A0E9R3I6</accession>
<dbReference type="EMBL" id="GBXM01085537">
    <property type="protein sequence ID" value="JAH23040.1"/>
    <property type="molecule type" value="Transcribed_RNA"/>
</dbReference>
<sequence length="30" mass="3487">MVSFGMYLFFLSCPGITFFCSEVLHKCCYL</sequence>
<evidence type="ECO:0000313" key="1">
    <source>
        <dbReference type="EMBL" id="JAH23040.1"/>
    </source>
</evidence>
<reference evidence="1" key="1">
    <citation type="submission" date="2014-11" db="EMBL/GenBank/DDBJ databases">
        <authorList>
            <person name="Amaro Gonzalez C."/>
        </authorList>
    </citation>
    <scope>NUCLEOTIDE SEQUENCE</scope>
</reference>
<name>A0A0E9R3I6_ANGAN</name>
<reference evidence="1" key="2">
    <citation type="journal article" date="2015" name="Fish Shellfish Immunol.">
        <title>Early steps in the European eel (Anguilla anguilla)-Vibrio vulnificus interaction in the gills: Role of the RtxA13 toxin.</title>
        <authorList>
            <person name="Callol A."/>
            <person name="Pajuelo D."/>
            <person name="Ebbesson L."/>
            <person name="Teles M."/>
            <person name="MacKenzie S."/>
            <person name="Amaro C."/>
        </authorList>
    </citation>
    <scope>NUCLEOTIDE SEQUENCE</scope>
</reference>